<protein>
    <recommendedName>
        <fullName evidence="9">Histidinol-phosphate aminotransferase</fullName>
        <ecNumber evidence="9">2.6.1.9</ecNumber>
    </recommendedName>
    <alternativeName>
        <fullName evidence="9">Imidazole acetol-phosphate transaminase</fullName>
    </alternativeName>
</protein>
<dbReference type="EC" id="2.6.1.9" evidence="9"/>
<keyword evidence="5 9" id="KW-0028">Amino-acid biosynthesis</keyword>
<dbReference type="InterPro" id="IPR001917">
    <property type="entry name" value="Aminotrans_II_pyridoxalP_BS"/>
</dbReference>
<dbReference type="GO" id="GO:0000105">
    <property type="term" value="P:L-histidine biosynthetic process"/>
    <property type="evidence" value="ECO:0007669"/>
    <property type="project" value="UniProtKB-UniRule"/>
</dbReference>
<dbReference type="RefSeq" id="WP_261487321.1">
    <property type="nucleotide sequence ID" value="NZ_CDGJ01000081.1"/>
</dbReference>
<dbReference type="EMBL" id="CDGJ01000081">
    <property type="protein sequence ID" value="CEJ08356.1"/>
    <property type="molecule type" value="Genomic_DNA"/>
</dbReference>
<reference evidence="12" key="1">
    <citation type="submission" date="2014-11" db="EMBL/GenBank/DDBJ databases">
        <authorList>
            <person name="Hornung B.V."/>
        </authorList>
    </citation>
    <scope>NUCLEOTIDE SEQUENCE</scope>
    <source>
        <strain evidence="12">INE</strain>
    </source>
</reference>
<accession>A0A8S0W986</accession>
<dbReference type="HAMAP" id="MF_01023">
    <property type="entry name" value="HisC_aminotrans_2"/>
    <property type="match status" value="1"/>
</dbReference>
<dbReference type="KEGG" id="aacx:DEACI_3083"/>
<evidence type="ECO:0000256" key="7">
    <source>
        <dbReference type="ARBA" id="ARBA00022898"/>
    </source>
</evidence>
<evidence type="ECO:0000259" key="10">
    <source>
        <dbReference type="Pfam" id="PF00155"/>
    </source>
</evidence>
<dbReference type="CDD" id="cd00609">
    <property type="entry name" value="AAT_like"/>
    <property type="match status" value="1"/>
</dbReference>
<dbReference type="PANTHER" id="PTHR42885">
    <property type="entry name" value="HISTIDINOL-PHOSPHATE AMINOTRANSFERASE-RELATED"/>
    <property type="match status" value="1"/>
</dbReference>
<keyword evidence="7 9" id="KW-0663">Pyridoxal phosphate</keyword>
<dbReference type="InterPro" id="IPR005861">
    <property type="entry name" value="HisP_aminotrans"/>
</dbReference>
<evidence type="ECO:0000313" key="11">
    <source>
        <dbReference type="EMBL" id="CAA7602409.1"/>
    </source>
</evidence>
<dbReference type="InterPro" id="IPR015421">
    <property type="entry name" value="PyrdxlP-dep_Trfase_major"/>
</dbReference>
<reference evidence="11" key="2">
    <citation type="submission" date="2020-01" db="EMBL/GenBank/DDBJ databases">
        <authorList>
            <person name="Hornung B."/>
        </authorList>
    </citation>
    <scope>NUCLEOTIDE SEQUENCE</scope>
    <source>
        <strain evidence="11">PacBioINE</strain>
    </source>
</reference>
<evidence type="ECO:0000313" key="12">
    <source>
        <dbReference type="EMBL" id="CEJ08356.1"/>
    </source>
</evidence>
<sequence>MNKSFGLKEAAALARTEILSLKPYAGKPYLRAVKLDANENPFPWPEGMREELLSAELSLNRYPDGEAQELKRALVRYTGVSERGILPGNGSDELIQLVFTVFGGEGRAVVLHPPTFVMYEAAARVTGTKVEEVPLRDGLHLDVEGIIQAAAAPAVHVIILCNPNNPTGSRFAEEDILEIVRESGKVVVVDEAYAEFSGASMVGAISRYPNLLIMRTFSKAFGLAGLRLGYLLGQDGIIDLVNRARQPFNVNAFTQKAGVIALRYEAEYRKQVAMIREEIGRIYRELNEIPGVRVYPTAANFVLFQCADTVRLAEDLASYGFQVRNLGDIPVLGPSLRMSSGLPEENKQFLRAVRETMSK</sequence>
<dbReference type="GO" id="GO:0004400">
    <property type="term" value="F:histidinol-phosphate transaminase activity"/>
    <property type="evidence" value="ECO:0007669"/>
    <property type="project" value="UniProtKB-UniRule"/>
</dbReference>
<dbReference type="InterPro" id="IPR015424">
    <property type="entry name" value="PyrdxlP-dep_Trfase"/>
</dbReference>
<evidence type="ECO:0000256" key="9">
    <source>
        <dbReference type="HAMAP-Rule" id="MF_01023"/>
    </source>
</evidence>
<dbReference type="PROSITE" id="PS00599">
    <property type="entry name" value="AA_TRANSFER_CLASS_2"/>
    <property type="match status" value="1"/>
</dbReference>
<comment type="pathway">
    <text evidence="9">Amino-acid biosynthesis; L-histidine biosynthesis; L-histidine from 5-phospho-alpha-D-ribose 1-diphosphate: step 7/9.</text>
</comment>
<evidence type="ECO:0000256" key="6">
    <source>
        <dbReference type="ARBA" id="ARBA00022679"/>
    </source>
</evidence>
<dbReference type="Gene3D" id="3.90.1150.10">
    <property type="entry name" value="Aspartate Aminotransferase, domain 1"/>
    <property type="match status" value="1"/>
</dbReference>
<dbReference type="PANTHER" id="PTHR42885:SF2">
    <property type="entry name" value="HISTIDINOL-PHOSPHATE AMINOTRANSFERASE"/>
    <property type="match status" value="1"/>
</dbReference>
<evidence type="ECO:0000256" key="1">
    <source>
        <dbReference type="ARBA" id="ARBA00001933"/>
    </source>
</evidence>
<dbReference type="GO" id="GO:0030170">
    <property type="term" value="F:pyridoxal phosphate binding"/>
    <property type="evidence" value="ECO:0007669"/>
    <property type="project" value="InterPro"/>
</dbReference>
<evidence type="ECO:0000313" key="13">
    <source>
        <dbReference type="Proteomes" id="UP001071230"/>
    </source>
</evidence>
<organism evidence="11">
    <name type="scientific">Acididesulfobacillus acetoxydans</name>
    <dbReference type="NCBI Taxonomy" id="1561005"/>
    <lineage>
        <taxon>Bacteria</taxon>
        <taxon>Bacillati</taxon>
        <taxon>Bacillota</taxon>
        <taxon>Clostridia</taxon>
        <taxon>Eubacteriales</taxon>
        <taxon>Peptococcaceae</taxon>
        <taxon>Acididesulfobacillus</taxon>
    </lineage>
</organism>
<keyword evidence="4 9" id="KW-0032">Aminotransferase</keyword>
<feature type="domain" description="Aminotransferase class I/classII large" evidence="10">
    <location>
        <begin position="33"/>
        <end position="351"/>
    </location>
</feature>
<dbReference type="Pfam" id="PF00155">
    <property type="entry name" value="Aminotran_1_2"/>
    <property type="match status" value="1"/>
</dbReference>
<gene>
    <name evidence="9" type="primary">hisC</name>
    <name evidence="12" type="ORF">DEACI_2832</name>
    <name evidence="11" type="ORF">DEACI_3083</name>
</gene>
<keyword evidence="13" id="KW-1185">Reference proteome</keyword>
<dbReference type="Proteomes" id="UP000836597">
    <property type="component" value="Chromosome"/>
</dbReference>
<keyword evidence="8 9" id="KW-0368">Histidine biosynthesis</keyword>
<dbReference type="EMBL" id="LR746496">
    <property type="protein sequence ID" value="CAA7602409.1"/>
    <property type="molecule type" value="Genomic_DNA"/>
</dbReference>
<dbReference type="SUPFAM" id="SSF53383">
    <property type="entry name" value="PLP-dependent transferases"/>
    <property type="match status" value="1"/>
</dbReference>
<comment type="subunit">
    <text evidence="3 9">Homodimer.</text>
</comment>
<dbReference type="AlphaFoldDB" id="A0A8S0W986"/>
<evidence type="ECO:0000256" key="2">
    <source>
        <dbReference type="ARBA" id="ARBA00007970"/>
    </source>
</evidence>
<feature type="modified residue" description="N6-(pyridoxal phosphate)lysine" evidence="9">
    <location>
        <position position="219"/>
    </location>
</feature>
<dbReference type="InterPro" id="IPR015422">
    <property type="entry name" value="PyrdxlP-dep_Trfase_small"/>
</dbReference>
<comment type="similarity">
    <text evidence="2 9">Belongs to the class-II pyridoxal-phosphate-dependent aminotransferase family. Histidinol-phosphate aminotransferase subfamily.</text>
</comment>
<comment type="cofactor">
    <cofactor evidence="1 9">
        <name>pyridoxal 5'-phosphate</name>
        <dbReference type="ChEBI" id="CHEBI:597326"/>
    </cofactor>
</comment>
<proteinExistence type="inferred from homology"/>
<comment type="catalytic activity">
    <reaction evidence="9">
        <text>L-histidinol phosphate + 2-oxoglutarate = 3-(imidazol-4-yl)-2-oxopropyl phosphate + L-glutamate</text>
        <dbReference type="Rhea" id="RHEA:23744"/>
        <dbReference type="ChEBI" id="CHEBI:16810"/>
        <dbReference type="ChEBI" id="CHEBI:29985"/>
        <dbReference type="ChEBI" id="CHEBI:57766"/>
        <dbReference type="ChEBI" id="CHEBI:57980"/>
        <dbReference type="EC" id="2.6.1.9"/>
    </reaction>
</comment>
<dbReference type="Proteomes" id="UP001071230">
    <property type="component" value="Unassembled WGS sequence"/>
</dbReference>
<evidence type="ECO:0000256" key="4">
    <source>
        <dbReference type="ARBA" id="ARBA00022576"/>
    </source>
</evidence>
<dbReference type="InterPro" id="IPR004839">
    <property type="entry name" value="Aminotransferase_I/II_large"/>
</dbReference>
<keyword evidence="6 9" id="KW-0808">Transferase</keyword>
<evidence type="ECO:0000256" key="5">
    <source>
        <dbReference type="ARBA" id="ARBA00022605"/>
    </source>
</evidence>
<dbReference type="NCBIfam" id="TIGR01141">
    <property type="entry name" value="hisC"/>
    <property type="match status" value="1"/>
</dbReference>
<name>A0A8S0W986_9FIRM</name>
<evidence type="ECO:0000256" key="3">
    <source>
        <dbReference type="ARBA" id="ARBA00011738"/>
    </source>
</evidence>
<dbReference type="Gene3D" id="3.40.640.10">
    <property type="entry name" value="Type I PLP-dependent aspartate aminotransferase-like (Major domain)"/>
    <property type="match status" value="1"/>
</dbReference>
<evidence type="ECO:0000256" key="8">
    <source>
        <dbReference type="ARBA" id="ARBA00023102"/>
    </source>
</evidence>